<protein>
    <submittedName>
        <fullName evidence="3">Spartin</fullName>
    </submittedName>
</protein>
<feature type="compositionally biased region" description="Basic and acidic residues" evidence="1">
    <location>
        <begin position="463"/>
        <end position="474"/>
    </location>
</feature>
<feature type="compositionally biased region" description="Low complexity" evidence="1">
    <location>
        <begin position="475"/>
        <end position="493"/>
    </location>
</feature>
<name>A0A2V0PKC7_9CHLO</name>
<dbReference type="InterPro" id="IPR045036">
    <property type="entry name" value="Spartin-like"/>
</dbReference>
<dbReference type="Pfam" id="PF06911">
    <property type="entry name" value="Senescence"/>
    <property type="match status" value="1"/>
</dbReference>
<evidence type="ECO:0000313" key="3">
    <source>
        <dbReference type="EMBL" id="GBF99472.1"/>
    </source>
</evidence>
<dbReference type="EMBL" id="BDRX01000159">
    <property type="protein sequence ID" value="GBF99472.1"/>
    <property type="molecule type" value="Genomic_DNA"/>
</dbReference>
<feature type="region of interest" description="Disordered" evidence="1">
    <location>
        <begin position="463"/>
        <end position="493"/>
    </location>
</feature>
<organism evidence="3 4">
    <name type="scientific">Raphidocelis subcapitata</name>
    <dbReference type="NCBI Taxonomy" id="307507"/>
    <lineage>
        <taxon>Eukaryota</taxon>
        <taxon>Viridiplantae</taxon>
        <taxon>Chlorophyta</taxon>
        <taxon>core chlorophytes</taxon>
        <taxon>Chlorophyceae</taxon>
        <taxon>CS clade</taxon>
        <taxon>Sphaeropleales</taxon>
        <taxon>Selenastraceae</taxon>
        <taxon>Raphidocelis</taxon>
    </lineage>
</organism>
<evidence type="ECO:0000259" key="2">
    <source>
        <dbReference type="Pfam" id="PF06911"/>
    </source>
</evidence>
<keyword evidence="4" id="KW-1185">Reference proteome</keyword>
<dbReference type="AlphaFoldDB" id="A0A2V0PKC7"/>
<reference evidence="3 4" key="1">
    <citation type="journal article" date="2018" name="Sci. Rep.">
        <title>Raphidocelis subcapitata (=Pseudokirchneriella subcapitata) provides an insight into genome evolution and environmental adaptations in the Sphaeropleales.</title>
        <authorList>
            <person name="Suzuki S."/>
            <person name="Yamaguchi H."/>
            <person name="Nakajima N."/>
            <person name="Kawachi M."/>
        </authorList>
    </citation>
    <scope>NUCLEOTIDE SEQUENCE [LARGE SCALE GENOMIC DNA]</scope>
    <source>
        <strain evidence="3 4">NIES-35</strain>
    </source>
</reference>
<feature type="domain" description="Senescence" evidence="2">
    <location>
        <begin position="243"/>
        <end position="447"/>
    </location>
</feature>
<dbReference type="OrthoDB" id="20821at2759"/>
<accession>A0A2V0PKC7</accession>
<dbReference type="STRING" id="307507.A0A2V0PKC7"/>
<feature type="compositionally biased region" description="Pro residues" evidence="1">
    <location>
        <begin position="215"/>
        <end position="228"/>
    </location>
</feature>
<gene>
    <name evidence="3" type="ORF">Rsub_12140</name>
</gene>
<dbReference type="InterPro" id="IPR009686">
    <property type="entry name" value="Senescence/spartin_C"/>
</dbReference>
<comment type="caution">
    <text evidence="3">The sequence shown here is derived from an EMBL/GenBank/DDBJ whole genome shotgun (WGS) entry which is preliminary data.</text>
</comment>
<dbReference type="PANTHER" id="PTHR21068">
    <property type="entry name" value="SPARTIN"/>
    <property type="match status" value="1"/>
</dbReference>
<evidence type="ECO:0000313" key="4">
    <source>
        <dbReference type="Proteomes" id="UP000247498"/>
    </source>
</evidence>
<dbReference type="InParanoid" id="A0A2V0PKC7"/>
<proteinExistence type="predicted"/>
<dbReference type="GO" id="GO:0005886">
    <property type="term" value="C:plasma membrane"/>
    <property type="evidence" value="ECO:0007669"/>
    <property type="project" value="TreeGrafter"/>
</dbReference>
<sequence>MAPAELVVVPGAELHQVENGAQHQIDAGDFAIALDGEGSAQAVKARVGSTAWLLAQHLPALKAAPTVYSFGLEHTRAVYYCLVLPAGTPPDVLEAVEDVLRSSSALTTSRLVDAAQEQADRMAGGRAAREAEAIAAGVEAGVEAAPAAKPAAAGAAGGAAKPAAAVAEPGSAAATGYAGTPAAAPAAGPSAAAAAGAAATAAAVAGAAAAAAPPARRPPQQQPQPPQPAASMSERVVAGVATGLVSGSAVLAGAVKRASTALNDSITHYKERHIASCGPCQEPARVSPHLRASLKVVGAVASGAAWVTGKAAELLGDASYALALKIAKALPGHDARPAAAAGAGAAAGGAAAAGAGGELAPEERSAFKTIGAAGLTAYLNLYDALEDAAVTVVSHSADASAKYIEYKYGPEAGAAAAESVPIANQMVAAARNFTRLGARAVISGTAKRTAKIYLKSTMAGLHPDEQAAARREGSPARPGAAAAGGALAPAASR</sequence>
<dbReference type="Proteomes" id="UP000247498">
    <property type="component" value="Unassembled WGS sequence"/>
</dbReference>
<feature type="region of interest" description="Disordered" evidence="1">
    <location>
        <begin position="210"/>
        <end position="234"/>
    </location>
</feature>
<evidence type="ECO:0000256" key="1">
    <source>
        <dbReference type="SAM" id="MobiDB-lite"/>
    </source>
</evidence>
<dbReference type="PANTHER" id="PTHR21068:SF43">
    <property type="entry name" value="SPARTIN"/>
    <property type="match status" value="1"/>
</dbReference>